<proteinExistence type="predicted"/>
<name>A0ACC2ZYL3_9EURO</name>
<evidence type="ECO:0000313" key="1">
    <source>
        <dbReference type="EMBL" id="KAJ9652564.1"/>
    </source>
</evidence>
<evidence type="ECO:0000313" key="2">
    <source>
        <dbReference type="Proteomes" id="UP001172386"/>
    </source>
</evidence>
<dbReference type="EMBL" id="JAPDRQ010000192">
    <property type="protein sequence ID" value="KAJ9652564.1"/>
    <property type="molecule type" value="Genomic_DNA"/>
</dbReference>
<sequence>MLPRHEWARVPDSTPINNEDALMLTRLQSSFYDDPDKLDAESAAAKLDRAAAQRRSTIRREPSIRPGRDQSSSASLTNITRSRHEMLRARIRLQRQTEEADDHIAQLEAELEHYRRQRQRNSEQARARLVRHITEDPTLSSDAILTTNVDEDIQTNTPSADTVLLPRPARESNLRFEMGATSSTRPTSPQQPPTHIPSPPHSLSDIGRNRPVDGPLDTWETTPPLSQDFAPAWAARAALGQSARGAAAATGAIRTASAISRQGLETPPPESWENSYPPLRRVSHISPRLSPRTGVDGLGDRHRSPSPLSETHEEETWNNLLQTLDRSNGSASTATSFASMSDLLSASRTSSNQSPNTQNTSTSFGEIGTSGDETCDLPPGITEEDVRRIRERHRRTARRVTAPRRHIPEPDYIHRGRGDENAGTRIGAEMSRPARSRERLTRQEELESLQIILDRMDRREEIPEDMWAMIGLPPEFGRTDFN</sequence>
<organism evidence="1 2">
    <name type="scientific">Neophaeococcomyces mojaviensis</name>
    <dbReference type="NCBI Taxonomy" id="3383035"/>
    <lineage>
        <taxon>Eukaryota</taxon>
        <taxon>Fungi</taxon>
        <taxon>Dikarya</taxon>
        <taxon>Ascomycota</taxon>
        <taxon>Pezizomycotina</taxon>
        <taxon>Eurotiomycetes</taxon>
        <taxon>Chaetothyriomycetidae</taxon>
        <taxon>Chaetothyriales</taxon>
        <taxon>Chaetothyriales incertae sedis</taxon>
        <taxon>Neophaeococcomyces</taxon>
    </lineage>
</organism>
<comment type="caution">
    <text evidence="1">The sequence shown here is derived from an EMBL/GenBank/DDBJ whole genome shotgun (WGS) entry which is preliminary data.</text>
</comment>
<accession>A0ACC2ZYL3</accession>
<keyword evidence="2" id="KW-1185">Reference proteome</keyword>
<dbReference type="Proteomes" id="UP001172386">
    <property type="component" value="Unassembled WGS sequence"/>
</dbReference>
<reference evidence="1" key="1">
    <citation type="submission" date="2022-10" db="EMBL/GenBank/DDBJ databases">
        <title>Culturing micro-colonial fungi from biological soil crusts in the Mojave desert and describing Neophaeococcomyces mojavensis, and introducing the new genera and species Taxawa tesnikishii.</title>
        <authorList>
            <person name="Kurbessoian T."/>
            <person name="Stajich J.E."/>
        </authorList>
    </citation>
    <scope>NUCLEOTIDE SEQUENCE</scope>
    <source>
        <strain evidence="1">JES_112</strain>
    </source>
</reference>
<protein>
    <submittedName>
        <fullName evidence="1">Uncharacterized protein</fullName>
    </submittedName>
</protein>
<gene>
    <name evidence="1" type="ORF">H2198_008176</name>
</gene>